<evidence type="ECO:0000313" key="7">
    <source>
        <dbReference type="Proteomes" id="UP000507222"/>
    </source>
</evidence>
<keyword evidence="8" id="KW-1185">Reference proteome</keyword>
<dbReference type="EMBL" id="CAEKDK010000005">
    <property type="protein sequence ID" value="CAB4279034.1"/>
    <property type="molecule type" value="Genomic_DNA"/>
</dbReference>
<dbReference type="EC" id="2.1.1.37" evidence="1"/>
<dbReference type="Proteomes" id="UP000507245">
    <property type="component" value="Unassembled WGS sequence"/>
</dbReference>
<keyword evidence="3" id="KW-0808">Transferase</keyword>
<dbReference type="GO" id="GO:0003886">
    <property type="term" value="F:DNA (cytosine-5-)-methyltransferase activity"/>
    <property type="evidence" value="ECO:0007669"/>
    <property type="project" value="UniProtKB-EC"/>
</dbReference>
<dbReference type="Gene3D" id="3.90.120.10">
    <property type="entry name" value="DNA Methylase, subunit A, domain 2"/>
    <property type="match status" value="1"/>
</dbReference>
<dbReference type="SUPFAM" id="SSF53335">
    <property type="entry name" value="S-adenosyl-L-methionine-dependent methyltransferases"/>
    <property type="match status" value="1"/>
</dbReference>
<dbReference type="GO" id="GO:0044027">
    <property type="term" value="P:negative regulation of gene expression via chromosomal CpG island methylation"/>
    <property type="evidence" value="ECO:0007669"/>
    <property type="project" value="TreeGrafter"/>
</dbReference>
<evidence type="ECO:0000256" key="2">
    <source>
        <dbReference type="ARBA" id="ARBA00022603"/>
    </source>
</evidence>
<evidence type="ECO:0000256" key="4">
    <source>
        <dbReference type="ARBA" id="ARBA00022691"/>
    </source>
</evidence>
<dbReference type="InterPro" id="IPR029063">
    <property type="entry name" value="SAM-dependent_MTases_sf"/>
</dbReference>
<evidence type="ECO:0000313" key="5">
    <source>
        <dbReference type="EMBL" id="CAB4279034.1"/>
    </source>
</evidence>
<dbReference type="AlphaFoldDB" id="A0A6J5UUJ2"/>
<evidence type="ECO:0000313" key="6">
    <source>
        <dbReference type="EMBL" id="CAB4309494.1"/>
    </source>
</evidence>
<dbReference type="GO" id="GO:0003677">
    <property type="term" value="F:DNA binding"/>
    <property type="evidence" value="ECO:0007669"/>
    <property type="project" value="TreeGrafter"/>
</dbReference>
<dbReference type="OrthoDB" id="5376140at2759"/>
<dbReference type="InterPro" id="IPR001525">
    <property type="entry name" value="C5_MeTfrase"/>
</dbReference>
<evidence type="ECO:0000256" key="3">
    <source>
        <dbReference type="ARBA" id="ARBA00022679"/>
    </source>
</evidence>
<gene>
    <name evidence="5" type="ORF">CURHAP_LOCUS31061</name>
    <name evidence="6" type="ORF">ORAREDHAP_LOCUS30699</name>
</gene>
<sequence>MEEDNVCFVMSIWLKWNENWLVPDYAFTYEQGKSKRPFARLWWDETVPTVLTFPTCHSQAILHPEQDRILTLRECARLQGFPDYYRFCGTVKESAHILSNELDIVKLEMQLQSPLHELWDMLWDWQFESSAGMNHS</sequence>
<dbReference type="GO" id="GO:0032259">
    <property type="term" value="P:methylation"/>
    <property type="evidence" value="ECO:0007669"/>
    <property type="project" value="UniProtKB-KW"/>
</dbReference>
<proteinExistence type="predicted"/>
<name>A0A6J5UUJ2_PRUAR</name>
<dbReference type="PANTHER" id="PTHR10629">
    <property type="entry name" value="CYTOSINE-SPECIFIC METHYLTRANSFERASE"/>
    <property type="match status" value="1"/>
</dbReference>
<accession>A0A6J5UUJ2</accession>
<reference evidence="8" key="1">
    <citation type="journal article" date="2020" name="Genome Biol.">
        <title>Gamete binning: chromosome-level and haplotype-resolved genome assembly enabled by high-throughput single-cell sequencing of gamete genomes.</title>
        <authorList>
            <person name="Campoy J.A."/>
            <person name="Sun H."/>
            <person name="Goel M."/>
            <person name="Jiao W.-B."/>
            <person name="Folz-Donahue K."/>
            <person name="Wang N."/>
            <person name="Rubio M."/>
            <person name="Liu C."/>
            <person name="Kukat C."/>
            <person name="Ruiz D."/>
            <person name="Huettel B."/>
            <person name="Schneeberger K."/>
        </authorList>
    </citation>
    <scope>NUCLEOTIDE SEQUENCE [LARGE SCALE GENOMIC DNA]</scope>
    <source>
        <strain evidence="8">cv. Rojo Pasion</strain>
    </source>
</reference>
<evidence type="ECO:0000256" key="1">
    <source>
        <dbReference type="ARBA" id="ARBA00011975"/>
    </source>
</evidence>
<dbReference type="Pfam" id="PF00145">
    <property type="entry name" value="DNA_methylase"/>
    <property type="match status" value="1"/>
</dbReference>
<dbReference type="Proteomes" id="UP000507222">
    <property type="component" value="Unassembled WGS sequence"/>
</dbReference>
<organism evidence="5 7">
    <name type="scientific">Prunus armeniaca</name>
    <name type="common">Apricot</name>
    <name type="synonym">Armeniaca vulgaris</name>
    <dbReference type="NCBI Taxonomy" id="36596"/>
    <lineage>
        <taxon>Eukaryota</taxon>
        <taxon>Viridiplantae</taxon>
        <taxon>Streptophyta</taxon>
        <taxon>Embryophyta</taxon>
        <taxon>Tracheophyta</taxon>
        <taxon>Spermatophyta</taxon>
        <taxon>Magnoliopsida</taxon>
        <taxon>eudicotyledons</taxon>
        <taxon>Gunneridae</taxon>
        <taxon>Pentapetalae</taxon>
        <taxon>rosids</taxon>
        <taxon>fabids</taxon>
        <taxon>Rosales</taxon>
        <taxon>Rosaceae</taxon>
        <taxon>Amygdaloideae</taxon>
        <taxon>Amygdaleae</taxon>
        <taxon>Prunus</taxon>
    </lineage>
</organism>
<dbReference type="InterPro" id="IPR050390">
    <property type="entry name" value="C5-Methyltransferase"/>
</dbReference>
<keyword evidence="4" id="KW-0949">S-adenosyl-L-methionine</keyword>
<evidence type="ECO:0000313" key="8">
    <source>
        <dbReference type="Proteomes" id="UP000507245"/>
    </source>
</evidence>
<dbReference type="EMBL" id="CAEKKB010000005">
    <property type="protein sequence ID" value="CAB4309494.1"/>
    <property type="molecule type" value="Genomic_DNA"/>
</dbReference>
<dbReference type="PANTHER" id="PTHR10629:SF34">
    <property type="entry name" value="DNA (CYTOSINE-5)-METHYLTRANSFERASE CMT2"/>
    <property type="match status" value="1"/>
</dbReference>
<keyword evidence="2" id="KW-0489">Methyltransferase</keyword>
<protein>
    <recommendedName>
        <fullName evidence="1">DNA (cytosine-5-)-methyltransferase</fullName>
        <ecNumber evidence="1">2.1.1.37</ecNumber>
    </recommendedName>
</protein>
<dbReference type="GO" id="GO:0005634">
    <property type="term" value="C:nucleus"/>
    <property type="evidence" value="ECO:0007669"/>
    <property type="project" value="TreeGrafter"/>
</dbReference>
<reference evidence="5 7" key="2">
    <citation type="submission" date="2020-05" db="EMBL/GenBank/DDBJ databases">
        <authorList>
            <person name="Campoy J."/>
            <person name="Schneeberger K."/>
            <person name="Spophaly S."/>
        </authorList>
    </citation>
    <scope>NUCLEOTIDE SEQUENCE [LARGE SCALE GENOMIC DNA]</scope>
    <source>
        <strain evidence="5">PruArmRojPasFocal</strain>
    </source>
</reference>